<organism evidence="3 4">
    <name type="scientific">Tritrichomonas foetus</name>
    <dbReference type="NCBI Taxonomy" id="1144522"/>
    <lineage>
        <taxon>Eukaryota</taxon>
        <taxon>Metamonada</taxon>
        <taxon>Parabasalia</taxon>
        <taxon>Tritrichomonadida</taxon>
        <taxon>Tritrichomonadidae</taxon>
        <taxon>Tritrichomonas</taxon>
    </lineage>
</organism>
<dbReference type="VEuPathDB" id="TrichDB:TRFO_28541"/>
<evidence type="ECO:0000313" key="4">
    <source>
        <dbReference type="Proteomes" id="UP000179807"/>
    </source>
</evidence>
<reference evidence="3" key="1">
    <citation type="submission" date="2016-10" db="EMBL/GenBank/DDBJ databases">
        <authorList>
            <person name="Benchimol M."/>
            <person name="Almeida L.G."/>
            <person name="Vasconcelos A.T."/>
            <person name="Perreira-Neves A."/>
            <person name="Rosa I.A."/>
            <person name="Tasca T."/>
            <person name="Bogo M.R."/>
            <person name="de Souza W."/>
        </authorList>
    </citation>
    <scope>NUCLEOTIDE SEQUENCE [LARGE SCALE GENOMIC DNA]</scope>
    <source>
        <strain evidence="3">K</strain>
    </source>
</reference>
<name>A0A1J4JYI1_9EUKA</name>
<dbReference type="GeneID" id="94840941"/>
<keyword evidence="4" id="KW-1185">Reference proteome</keyword>
<gene>
    <name evidence="3" type="ORF">TRFO_28541</name>
</gene>
<feature type="compositionally biased region" description="Low complexity" evidence="1">
    <location>
        <begin position="228"/>
        <end position="250"/>
    </location>
</feature>
<comment type="caution">
    <text evidence="3">The sequence shown here is derived from an EMBL/GenBank/DDBJ whole genome shotgun (WGS) entry which is preliminary data.</text>
</comment>
<keyword evidence="2" id="KW-0472">Membrane</keyword>
<feature type="transmembrane region" description="Helical" evidence="2">
    <location>
        <begin position="21"/>
        <end position="38"/>
    </location>
</feature>
<feature type="transmembrane region" description="Helical" evidence="2">
    <location>
        <begin position="105"/>
        <end position="128"/>
    </location>
</feature>
<sequence>MFSYSSKISAPIKSRRCRIEQKHIIIFLVVGCIIAAFHCDAKRVIAPCHLYGLHLSWIYTYPKAIFCLMHNNFKGFLIRIILSPFYLLNLILCFFKSLILPPLTWLYFGLFSPIISLFSFLRQLIIYLALKYPRLFLIPLYIIRFLLAPLRLLVTVTSPGTFTSCQDNNYLSDSLQCVALKTGNAFYLPLRAAEDFIRLIDEWIQILLDQIYPPTTDFPEMDTEMKNETYTPEPTPEVTPEITPEVTPEVTPEPTPAPTPEPTPIPEEEGKLCAKKSLFQRLFERYDRVERNTDRLKKLVDENL</sequence>
<evidence type="ECO:0000313" key="3">
    <source>
        <dbReference type="EMBL" id="OHT04043.1"/>
    </source>
</evidence>
<feature type="transmembrane region" description="Helical" evidence="2">
    <location>
        <begin position="76"/>
        <end position="99"/>
    </location>
</feature>
<feature type="compositionally biased region" description="Pro residues" evidence="1">
    <location>
        <begin position="251"/>
        <end position="265"/>
    </location>
</feature>
<dbReference type="EMBL" id="MLAK01000807">
    <property type="protein sequence ID" value="OHT04043.1"/>
    <property type="molecule type" value="Genomic_DNA"/>
</dbReference>
<protein>
    <recommendedName>
        <fullName evidence="5">Transmembrane protein</fullName>
    </recommendedName>
</protein>
<keyword evidence="2" id="KW-1133">Transmembrane helix</keyword>
<proteinExistence type="predicted"/>
<dbReference type="AlphaFoldDB" id="A0A1J4JYI1"/>
<evidence type="ECO:0000256" key="1">
    <source>
        <dbReference type="SAM" id="MobiDB-lite"/>
    </source>
</evidence>
<evidence type="ECO:0008006" key="5">
    <source>
        <dbReference type="Google" id="ProtNLM"/>
    </source>
</evidence>
<keyword evidence="2" id="KW-0812">Transmembrane</keyword>
<evidence type="ECO:0000256" key="2">
    <source>
        <dbReference type="SAM" id="Phobius"/>
    </source>
</evidence>
<dbReference type="Proteomes" id="UP000179807">
    <property type="component" value="Unassembled WGS sequence"/>
</dbReference>
<accession>A0A1J4JYI1</accession>
<feature type="region of interest" description="Disordered" evidence="1">
    <location>
        <begin position="228"/>
        <end position="271"/>
    </location>
</feature>
<dbReference type="RefSeq" id="XP_068357179.1">
    <property type="nucleotide sequence ID" value="XM_068506237.1"/>
</dbReference>